<evidence type="ECO:0000313" key="2">
    <source>
        <dbReference type="Proteomes" id="UP001612741"/>
    </source>
</evidence>
<organism evidence="1 2">
    <name type="scientific">Nonomuraea typhae</name>
    <dbReference type="NCBI Taxonomy" id="2603600"/>
    <lineage>
        <taxon>Bacteria</taxon>
        <taxon>Bacillati</taxon>
        <taxon>Actinomycetota</taxon>
        <taxon>Actinomycetes</taxon>
        <taxon>Streptosporangiales</taxon>
        <taxon>Streptosporangiaceae</taxon>
        <taxon>Nonomuraea</taxon>
    </lineage>
</organism>
<dbReference type="EMBL" id="JBITGY010000008">
    <property type="protein sequence ID" value="MFI6501452.1"/>
    <property type="molecule type" value="Genomic_DNA"/>
</dbReference>
<dbReference type="Proteomes" id="UP001612741">
    <property type="component" value="Unassembled WGS sequence"/>
</dbReference>
<proteinExistence type="predicted"/>
<dbReference type="RefSeq" id="WP_397086050.1">
    <property type="nucleotide sequence ID" value="NZ_JBITGY010000008.1"/>
</dbReference>
<comment type="caution">
    <text evidence="1">The sequence shown here is derived from an EMBL/GenBank/DDBJ whole genome shotgun (WGS) entry which is preliminary data.</text>
</comment>
<reference evidence="1 2" key="1">
    <citation type="submission" date="2024-10" db="EMBL/GenBank/DDBJ databases">
        <title>The Natural Products Discovery Center: Release of the First 8490 Sequenced Strains for Exploring Actinobacteria Biosynthetic Diversity.</title>
        <authorList>
            <person name="Kalkreuter E."/>
            <person name="Kautsar S.A."/>
            <person name="Yang D."/>
            <person name="Bader C.D."/>
            <person name="Teijaro C.N."/>
            <person name="Fluegel L."/>
            <person name="Davis C.M."/>
            <person name="Simpson J.R."/>
            <person name="Lauterbach L."/>
            <person name="Steele A.D."/>
            <person name="Gui C."/>
            <person name="Meng S."/>
            <person name="Li G."/>
            <person name="Viehrig K."/>
            <person name="Ye F."/>
            <person name="Su P."/>
            <person name="Kiefer A.F."/>
            <person name="Nichols A."/>
            <person name="Cepeda A.J."/>
            <person name="Yan W."/>
            <person name="Fan B."/>
            <person name="Jiang Y."/>
            <person name="Adhikari A."/>
            <person name="Zheng C.-J."/>
            <person name="Schuster L."/>
            <person name="Cowan T.M."/>
            <person name="Smanski M.J."/>
            <person name="Chevrette M.G."/>
            <person name="De Carvalho L.P.S."/>
            <person name="Shen B."/>
        </authorList>
    </citation>
    <scope>NUCLEOTIDE SEQUENCE [LARGE SCALE GENOMIC DNA]</scope>
    <source>
        <strain evidence="1 2">NPDC050545</strain>
    </source>
</reference>
<accession>A0ABW7Z0G2</accession>
<keyword evidence="2" id="KW-1185">Reference proteome</keyword>
<gene>
    <name evidence="1" type="ORF">ACIBG2_29015</name>
</gene>
<evidence type="ECO:0000313" key="1">
    <source>
        <dbReference type="EMBL" id="MFI6501452.1"/>
    </source>
</evidence>
<name>A0ABW7Z0G2_9ACTN</name>
<sequence length="67" mass="7454">MQGLYEIAYKEGFTRGVAESALEIFAARNMEVPDEVEAQILSCTDFVQLESHLIGSATVNQVEELFD</sequence>
<protein>
    <submittedName>
        <fullName evidence="1">Uncharacterized protein</fullName>
    </submittedName>
</protein>